<evidence type="ECO:0000313" key="2">
    <source>
        <dbReference type="Proteomes" id="UP001162131"/>
    </source>
</evidence>
<protein>
    <submittedName>
        <fullName evidence="1">Uncharacterized protein</fullName>
    </submittedName>
</protein>
<gene>
    <name evidence="1" type="ORF">BSTOLATCC_MIC35018</name>
</gene>
<evidence type="ECO:0000313" key="1">
    <source>
        <dbReference type="EMBL" id="CAG9323994.1"/>
    </source>
</evidence>
<accession>A0AAU9J715</accession>
<comment type="caution">
    <text evidence="1">The sequence shown here is derived from an EMBL/GenBank/DDBJ whole genome shotgun (WGS) entry which is preliminary data.</text>
</comment>
<organism evidence="1 2">
    <name type="scientific">Blepharisma stoltei</name>
    <dbReference type="NCBI Taxonomy" id="1481888"/>
    <lineage>
        <taxon>Eukaryota</taxon>
        <taxon>Sar</taxon>
        <taxon>Alveolata</taxon>
        <taxon>Ciliophora</taxon>
        <taxon>Postciliodesmatophora</taxon>
        <taxon>Heterotrichea</taxon>
        <taxon>Heterotrichida</taxon>
        <taxon>Blepharismidae</taxon>
        <taxon>Blepharisma</taxon>
    </lineage>
</organism>
<name>A0AAU9J715_9CILI</name>
<keyword evidence="2" id="KW-1185">Reference proteome</keyword>
<dbReference type="Proteomes" id="UP001162131">
    <property type="component" value="Unassembled WGS sequence"/>
</dbReference>
<sequence length="130" mass="15445">MFCLQEILKYNHQNNIHNLHGHTHNKPNHTKDHKHHYSLGCNPNHKCINIHSRLHQNCSLDSYNSSGIIHLRSNLGNTQYDGQSIEHKAKVLGIKKISTIRRIFSSMRLVTLIFRRFIKLWIFRKLYMHN</sequence>
<dbReference type="AlphaFoldDB" id="A0AAU9J715"/>
<dbReference type="EMBL" id="CAJZBQ010000035">
    <property type="protein sequence ID" value="CAG9323994.1"/>
    <property type="molecule type" value="Genomic_DNA"/>
</dbReference>
<proteinExistence type="predicted"/>
<reference evidence="1" key="1">
    <citation type="submission" date="2021-09" db="EMBL/GenBank/DDBJ databases">
        <authorList>
            <consortium name="AG Swart"/>
            <person name="Singh M."/>
            <person name="Singh A."/>
            <person name="Seah K."/>
            <person name="Emmerich C."/>
        </authorList>
    </citation>
    <scope>NUCLEOTIDE SEQUENCE</scope>
    <source>
        <strain evidence="1">ATCC30299</strain>
    </source>
</reference>